<sequence length="225" mass="25668">MSEYRQIKVKGTALRYVDWGGNWREQTGTLTGGTGIVGPEDTRLVRIEGDRILYVDYNLDERYLPFEVVAGSDIAKKIKVKGNWVRYVKTTGDIREWHTDTDHTDTPHSDDPPHTDTLHSDDPPWKDTHTDSNPPHTDTHTDTDPPHTDNHNDQPWAELWDPYYDGHWDSAHSDNPPHTDTPHSDDPPHTAYGHSDNPPHTDTHTDVDPPHTDNYVDEGHVDKPD</sequence>
<dbReference type="AlphaFoldDB" id="X1IAX9"/>
<dbReference type="EMBL" id="BARU01031731">
    <property type="protein sequence ID" value="GAH63259.1"/>
    <property type="molecule type" value="Genomic_DNA"/>
</dbReference>
<accession>X1IAX9</accession>
<feature type="compositionally biased region" description="Basic and acidic residues" evidence="1">
    <location>
        <begin position="197"/>
        <end position="211"/>
    </location>
</feature>
<gene>
    <name evidence="2" type="ORF">S03H2_50146</name>
</gene>
<reference evidence="2" key="1">
    <citation type="journal article" date="2014" name="Front. Microbiol.">
        <title>High frequency of phylogenetically diverse reductive dehalogenase-homologous genes in deep subseafloor sedimentary metagenomes.</title>
        <authorList>
            <person name="Kawai M."/>
            <person name="Futagami T."/>
            <person name="Toyoda A."/>
            <person name="Takaki Y."/>
            <person name="Nishi S."/>
            <person name="Hori S."/>
            <person name="Arai W."/>
            <person name="Tsubouchi T."/>
            <person name="Morono Y."/>
            <person name="Uchiyama I."/>
            <person name="Ito T."/>
            <person name="Fujiyama A."/>
            <person name="Inagaki F."/>
            <person name="Takami H."/>
        </authorList>
    </citation>
    <scope>NUCLEOTIDE SEQUENCE</scope>
    <source>
        <strain evidence="2">Expedition CK06-06</strain>
    </source>
</reference>
<comment type="caution">
    <text evidence="2">The sequence shown here is derived from an EMBL/GenBank/DDBJ whole genome shotgun (WGS) entry which is preliminary data.</text>
</comment>
<name>X1IAX9_9ZZZZ</name>
<proteinExistence type="predicted"/>
<organism evidence="2">
    <name type="scientific">marine sediment metagenome</name>
    <dbReference type="NCBI Taxonomy" id="412755"/>
    <lineage>
        <taxon>unclassified sequences</taxon>
        <taxon>metagenomes</taxon>
        <taxon>ecological metagenomes</taxon>
    </lineage>
</organism>
<feature type="compositionally biased region" description="Basic and acidic residues" evidence="1">
    <location>
        <begin position="137"/>
        <end position="152"/>
    </location>
</feature>
<evidence type="ECO:0000256" key="1">
    <source>
        <dbReference type="SAM" id="MobiDB-lite"/>
    </source>
</evidence>
<protein>
    <submittedName>
        <fullName evidence="2">Uncharacterized protein</fullName>
    </submittedName>
</protein>
<evidence type="ECO:0000313" key="2">
    <source>
        <dbReference type="EMBL" id="GAH63259.1"/>
    </source>
</evidence>
<feature type="non-terminal residue" evidence="2">
    <location>
        <position position="225"/>
    </location>
</feature>
<feature type="compositionally biased region" description="Basic and acidic residues" evidence="1">
    <location>
        <begin position="164"/>
        <end position="188"/>
    </location>
</feature>
<feature type="compositionally biased region" description="Basic and acidic residues" evidence="1">
    <location>
        <begin position="97"/>
        <end position="130"/>
    </location>
</feature>
<feature type="region of interest" description="Disordered" evidence="1">
    <location>
        <begin position="97"/>
        <end position="225"/>
    </location>
</feature>